<sequence length="298" mass="34948">MICGVCGSSNYSEIGTIKNIWKSDKKVYQCCNCGLYFIDLPTDEEIYALYKNEYHNNIKNKLFETAKSKMRYARSLSQFNFIKKYIDFHNKKVCEIGAFDGLLLNIFKKNGCDVYGYELNDNARLYAKNKYDIDLKPNFLESEKKYDIIMLSHVIEHFKNPFDVLIKIKNMLKDNGYLYIEVPNSPNKNQCSYDILMRYLSTEHIVNFNIENLKMFVKKADLNIIECQYSNYSVSRYNTNLRANILEGSIPSLINLFSFSLFALKTFVTPSSIFINYYDNNNLWSYGENIRIIAQLKK</sequence>
<dbReference type="Gene3D" id="3.40.50.150">
    <property type="entry name" value="Vaccinia Virus protein VP39"/>
    <property type="match status" value="1"/>
</dbReference>
<organism evidence="1 2">
    <name type="scientific">Brachyspira innocens</name>
    <dbReference type="NCBI Taxonomy" id="13264"/>
    <lineage>
        <taxon>Bacteria</taxon>
        <taxon>Pseudomonadati</taxon>
        <taxon>Spirochaetota</taxon>
        <taxon>Spirochaetia</taxon>
        <taxon>Brachyspirales</taxon>
        <taxon>Brachyspiraceae</taxon>
        <taxon>Brachyspira</taxon>
    </lineage>
</organism>
<dbReference type="PANTHER" id="PTHR43861:SF6">
    <property type="entry name" value="METHYLTRANSFERASE TYPE 11"/>
    <property type="match status" value="1"/>
</dbReference>
<keyword evidence="2" id="KW-1185">Reference proteome</keyword>
<dbReference type="InterPro" id="IPR029063">
    <property type="entry name" value="SAM-dependent_MTases_sf"/>
</dbReference>
<name>A0ABT8YYL6_9SPIR</name>
<evidence type="ECO:0000313" key="2">
    <source>
        <dbReference type="Proteomes" id="UP001175147"/>
    </source>
</evidence>
<reference evidence="1" key="1">
    <citation type="submission" date="2023-07" db="EMBL/GenBank/DDBJ databases">
        <title>Mucosal microbiota of week-old chicken and adult hens.</title>
        <authorList>
            <person name="Volf J."/>
            <person name="Karasova D."/>
            <person name="Crhanova M."/>
            <person name="Faldynova M."/>
            <person name="Prikrylova H."/>
            <person name="Zeman M."/>
            <person name="Babak V."/>
            <person name="Rajova J."/>
            <person name="Rychlik I."/>
        </authorList>
    </citation>
    <scope>NUCLEOTIDE SEQUENCE</scope>
    <source>
        <strain evidence="1">ET902</strain>
    </source>
</reference>
<dbReference type="GO" id="GO:0008168">
    <property type="term" value="F:methyltransferase activity"/>
    <property type="evidence" value="ECO:0007669"/>
    <property type="project" value="UniProtKB-KW"/>
</dbReference>
<dbReference type="GO" id="GO:0032259">
    <property type="term" value="P:methylation"/>
    <property type="evidence" value="ECO:0007669"/>
    <property type="project" value="UniProtKB-KW"/>
</dbReference>
<dbReference type="Proteomes" id="UP001175147">
    <property type="component" value="Unassembled WGS sequence"/>
</dbReference>
<accession>A0ABT8YYL6</accession>
<keyword evidence="1" id="KW-0489">Methyltransferase</keyword>
<dbReference type="PANTHER" id="PTHR43861">
    <property type="entry name" value="TRANS-ACONITATE 2-METHYLTRANSFERASE-RELATED"/>
    <property type="match status" value="1"/>
</dbReference>
<dbReference type="Pfam" id="PF13489">
    <property type="entry name" value="Methyltransf_23"/>
    <property type="match status" value="1"/>
</dbReference>
<dbReference type="RefSeq" id="WP_304392259.1">
    <property type="nucleotide sequence ID" value="NZ_JAUPBM010000037.1"/>
</dbReference>
<dbReference type="CDD" id="cd02440">
    <property type="entry name" value="AdoMet_MTases"/>
    <property type="match status" value="1"/>
</dbReference>
<protein>
    <submittedName>
        <fullName evidence="1">Class I SAM-dependent methyltransferase</fullName>
        <ecNumber evidence="1">2.1.1.-</ecNumber>
    </submittedName>
</protein>
<dbReference type="EMBL" id="JAUPBM010000037">
    <property type="protein sequence ID" value="MDO7020015.1"/>
    <property type="molecule type" value="Genomic_DNA"/>
</dbReference>
<comment type="caution">
    <text evidence="1">The sequence shown here is derived from an EMBL/GenBank/DDBJ whole genome shotgun (WGS) entry which is preliminary data.</text>
</comment>
<proteinExistence type="predicted"/>
<evidence type="ECO:0000313" key="1">
    <source>
        <dbReference type="EMBL" id="MDO7020015.1"/>
    </source>
</evidence>
<dbReference type="SUPFAM" id="SSF53335">
    <property type="entry name" value="S-adenosyl-L-methionine-dependent methyltransferases"/>
    <property type="match status" value="1"/>
</dbReference>
<keyword evidence="1" id="KW-0808">Transferase</keyword>
<dbReference type="EC" id="2.1.1.-" evidence="1"/>
<gene>
    <name evidence="1" type="ORF">Q5M86_04430</name>
</gene>